<protein>
    <submittedName>
        <fullName evidence="1">Uncharacterized protein</fullName>
    </submittedName>
</protein>
<evidence type="ECO:0000313" key="1">
    <source>
        <dbReference type="EMBL" id="ETD29251.1"/>
    </source>
</evidence>
<dbReference type="Proteomes" id="UP000018727">
    <property type="component" value="Unassembled WGS sequence"/>
</dbReference>
<gene>
    <name evidence="1" type="ORF">HMPREF1173_00804</name>
</gene>
<accession>V8CR78</accession>
<name>V8CR78_9BACT</name>
<dbReference type="AlphaFoldDB" id="V8CR78"/>
<evidence type="ECO:0000313" key="2">
    <source>
        <dbReference type="Proteomes" id="UP000018727"/>
    </source>
</evidence>
<sequence length="48" mass="5494">MELTQLQISEIISNYTGSSELFRTLPLFHAVSAIECVWQRGRLLLCLL</sequence>
<dbReference type="EMBL" id="AZJH01000010">
    <property type="protein sequence ID" value="ETD29251.1"/>
    <property type="molecule type" value="Genomic_DNA"/>
</dbReference>
<dbReference type="HOGENOM" id="CLU_3156338_0_0_10"/>
<comment type="caution">
    <text evidence="1">The sequence shown here is derived from an EMBL/GenBank/DDBJ whole genome shotgun (WGS) entry which is preliminary data.</text>
</comment>
<organism evidence="1 2">
    <name type="scientific">Prevotella nigrescens CC14M</name>
    <dbReference type="NCBI Taxonomy" id="1073366"/>
    <lineage>
        <taxon>Bacteria</taxon>
        <taxon>Pseudomonadati</taxon>
        <taxon>Bacteroidota</taxon>
        <taxon>Bacteroidia</taxon>
        <taxon>Bacteroidales</taxon>
        <taxon>Prevotellaceae</taxon>
        <taxon>Prevotella</taxon>
    </lineage>
</organism>
<keyword evidence="2" id="KW-1185">Reference proteome</keyword>
<reference evidence="1 2" key="1">
    <citation type="submission" date="2013-10" db="EMBL/GenBank/DDBJ databases">
        <title>The Genome Sequence of Prevotella nigrescens CC14M.</title>
        <authorList>
            <consortium name="The Broad Institute Genomics Platform"/>
            <person name="Earl A."/>
            <person name="Allen-Vercoe E."/>
            <person name="Daigneault M."/>
            <person name="Young S.K."/>
            <person name="Zeng Q."/>
            <person name="Gargeya S."/>
            <person name="Fitzgerald M."/>
            <person name="Abouelleil A."/>
            <person name="Alvarado L."/>
            <person name="Chapman S.B."/>
            <person name="Gainer-Dewar J."/>
            <person name="Goldberg J."/>
            <person name="Griggs A."/>
            <person name="Gujja S."/>
            <person name="Hansen M."/>
            <person name="Howarth C."/>
            <person name="Imamovic A."/>
            <person name="Ireland A."/>
            <person name="Larimer J."/>
            <person name="McCowan C."/>
            <person name="Murphy C."/>
            <person name="Pearson M."/>
            <person name="Poon T.W."/>
            <person name="Priest M."/>
            <person name="Roberts A."/>
            <person name="Saif S."/>
            <person name="Shea T."/>
            <person name="Sykes S."/>
            <person name="Wortman J."/>
            <person name="Nusbaum C."/>
            <person name="Birren B."/>
        </authorList>
    </citation>
    <scope>NUCLEOTIDE SEQUENCE [LARGE SCALE GENOMIC DNA]</scope>
    <source>
        <strain evidence="1 2">CC14M</strain>
    </source>
</reference>
<proteinExistence type="predicted"/>